<comment type="caution">
    <text evidence="2">The sequence shown here is derived from an EMBL/GenBank/DDBJ whole genome shotgun (WGS) entry which is preliminary data.</text>
</comment>
<dbReference type="EMBL" id="JADCKA010000005">
    <property type="protein sequence ID" value="MBE5035501.1"/>
    <property type="molecule type" value="Genomic_DNA"/>
</dbReference>
<gene>
    <name evidence="2" type="ORF">INF20_04285</name>
</gene>
<name>A0ABR9QXC6_9FIRM</name>
<feature type="transmembrane region" description="Helical" evidence="1">
    <location>
        <begin position="12"/>
        <end position="31"/>
    </location>
</feature>
<sequence>MTEIKERKKKAIIIWGGAILMGIAASFVMIRLNFYLPCPFRSLTGYLCPGCGATRMFLNLFQLDFIGAFKSNGMLLISLPFILFILAEMTVSYVNDGKLTNSKISGRIAVALIACFVVFGILRNLI</sequence>
<dbReference type="RefSeq" id="WP_226385147.1">
    <property type="nucleotide sequence ID" value="NZ_JADCKA010000005.1"/>
</dbReference>
<keyword evidence="1" id="KW-0812">Transmembrane</keyword>
<evidence type="ECO:0000313" key="2">
    <source>
        <dbReference type="EMBL" id="MBE5035501.1"/>
    </source>
</evidence>
<keyword evidence="1" id="KW-1133">Transmembrane helix</keyword>
<protein>
    <submittedName>
        <fullName evidence="2">DUF2752 domain-containing protein</fullName>
    </submittedName>
</protein>
<evidence type="ECO:0000313" key="3">
    <source>
        <dbReference type="Proteomes" id="UP001516588"/>
    </source>
</evidence>
<dbReference type="InterPro" id="IPR021215">
    <property type="entry name" value="DUF2752"/>
</dbReference>
<organism evidence="2 3">
    <name type="scientific">Gallibacter intestinalis</name>
    <dbReference type="NCBI Taxonomy" id="2779356"/>
    <lineage>
        <taxon>Bacteria</taxon>
        <taxon>Bacillati</taxon>
        <taxon>Bacillota</taxon>
        <taxon>Clostridia</taxon>
        <taxon>Eubacteriales</taxon>
        <taxon>Eubacteriaceae</taxon>
        <taxon>Gallibacter</taxon>
    </lineage>
</organism>
<dbReference type="Pfam" id="PF10825">
    <property type="entry name" value="DUF2752"/>
    <property type="match status" value="1"/>
</dbReference>
<reference evidence="2 3" key="1">
    <citation type="submission" date="2020-10" db="EMBL/GenBank/DDBJ databases">
        <title>ChiBAC.</title>
        <authorList>
            <person name="Zenner C."/>
            <person name="Hitch T.C.A."/>
            <person name="Clavel T."/>
        </authorList>
    </citation>
    <scope>NUCLEOTIDE SEQUENCE [LARGE SCALE GENOMIC DNA]</scope>
    <source>
        <strain evidence="2 3">DSM 108706</strain>
    </source>
</reference>
<feature type="transmembrane region" description="Helical" evidence="1">
    <location>
        <begin position="73"/>
        <end position="94"/>
    </location>
</feature>
<accession>A0ABR9QXC6</accession>
<keyword evidence="3" id="KW-1185">Reference proteome</keyword>
<proteinExistence type="predicted"/>
<evidence type="ECO:0000256" key="1">
    <source>
        <dbReference type="SAM" id="Phobius"/>
    </source>
</evidence>
<dbReference type="Proteomes" id="UP001516588">
    <property type="component" value="Unassembled WGS sequence"/>
</dbReference>
<keyword evidence="1" id="KW-0472">Membrane</keyword>
<feature type="transmembrane region" description="Helical" evidence="1">
    <location>
        <begin position="106"/>
        <end position="125"/>
    </location>
</feature>